<proteinExistence type="predicted"/>
<dbReference type="RefSeq" id="XP_003668566.1">
    <property type="nucleotide sequence ID" value="XM_003668518.1"/>
</dbReference>
<organism evidence="1 2">
    <name type="scientific">Naumovozyma dairenensis (strain ATCC 10597 / BCRC 20456 / CBS 421 / NBRC 0211 / NRRL Y-12639)</name>
    <name type="common">Saccharomyces dairenensis</name>
    <dbReference type="NCBI Taxonomy" id="1071378"/>
    <lineage>
        <taxon>Eukaryota</taxon>
        <taxon>Fungi</taxon>
        <taxon>Dikarya</taxon>
        <taxon>Ascomycota</taxon>
        <taxon>Saccharomycotina</taxon>
        <taxon>Saccharomycetes</taxon>
        <taxon>Saccharomycetales</taxon>
        <taxon>Saccharomycetaceae</taxon>
        <taxon>Naumovozyma</taxon>
    </lineage>
</organism>
<dbReference type="GeneID" id="11497654"/>
<reference evidence="1 2" key="1">
    <citation type="journal article" date="2011" name="Proc. Natl. Acad. Sci. U.S.A.">
        <title>Evolutionary erosion of yeast sex chromosomes by mating-type switching accidents.</title>
        <authorList>
            <person name="Gordon J.L."/>
            <person name="Armisen D."/>
            <person name="Proux-Wera E."/>
            <person name="Oheigeartaigh S.S."/>
            <person name="Byrne K.P."/>
            <person name="Wolfe K.H."/>
        </authorList>
    </citation>
    <scope>NUCLEOTIDE SEQUENCE [LARGE SCALE GENOMIC DNA]</scope>
    <source>
        <strain evidence="2">ATCC 10597 / BCRC 20456 / CBS 421 / NBRC 0211 / NRRL Y-12639</strain>
    </source>
</reference>
<sequence>MSLTQEEESDTFILSQIHNLSYDGKKMHSSSAITFVISLEELSKFHSHSRCCYCETLLQGLKGPYKTMQLKDTLDERSKIVSSILEDIQRLYHLYGNSTLNASNKTVPTQHLRLHSINNLFKNDPKGLNDTSKPLSVKILLYLIYKSFFIFNLFRYL</sequence>
<dbReference type="HOGENOM" id="CLU_1678383_0_0_1"/>
<accession>G0W6B2</accession>
<keyword evidence="2" id="KW-1185">Reference proteome</keyword>
<dbReference type="OrthoDB" id="10590487at2759"/>
<dbReference type="Proteomes" id="UP000000689">
    <property type="component" value="Chromosome 2"/>
</dbReference>
<dbReference type="AlphaFoldDB" id="G0W6B2"/>
<dbReference type="EMBL" id="HE580268">
    <property type="protein sequence ID" value="CCD23323.1"/>
    <property type="molecule type" value="Genomic_DNA"/>
</dbReference>
<evidence type="ECO:0000313" key="1">
    <source>
        <dbReference type="EMBL" id="CCD23323.1"/>
    </source>
</evidence>
<name>G0W6B2_NAUDC</name>
<dbReference type="KEGG" id="ndi:NDAI_0B02880"/>
<evidence type="ECO:0000313" key="2">
    <source>
        <dbReference type="Proteomes" id="UP000000689"/>
    </source>
</evidence>
<protein>
    <submittedName>
        <fullName evidence="1">Uncharacterized protein</fullName>
    </submittedName>
</protein>
<gene>
    <name evidence="1" type="primary">NDAI0B02880</name>
    <name evidence="1" type="ordered locus">NDAI_0B02880</name>
</gene>